<protein>
    <submittedName>
        <fullName evidence="1">Uncharacterized protein</fullName>
    </submittedName>
</protein>
<dbReference type="Proteomes" id="UP000000594">
    <property type="component" value="Chromosome"/>
</dbReference>
<evidence type="ECO:0000313" key="1">
    <source>
        <dbReference type="EMBL" id="AAT32304.1"/>
    </source>
</evidence>
<dbReference type="EMBL" id="AE017334">
    <property type="protein sequence ID" value="AAT32304.1"/>
    <property type="molecule type" value="Genomic_DNA"/>
</dbReference>
<accession>Q6KQW0</accession>
<sequence>MSIILNFPHFKGNGIWEGDAFGNIVSSSLESVTKRM</sequence>
<organism evidence="1 2">
    <name type="scientific">Bacillus anthracis</name>
    <name type="common">anthrax bacterium</name>
    <dbReference type="NCBI Taxonomy" id="1392"/>
    <lineage>
        <taxon>Bacteria</taxon>
        <taxon>Bacillati</taxon>
        <taxon>Bacillota</taxon>
        <taxon>Bacilli</taxon>
        <taxon>Bacillales</taxon>
        <taxon>Bacillaceae</taxon>
        <taxon>Bacillus</taxon>
        <taxon>Bacillus cereus group</taxon>
    </lineage>
</organism>
<dbReference type="PATRIC" id="fig|1392.236.peg.3293"/>
<dbReference type="AlphaFoldDB" id="A0A0F7RA24"/>
<proteinExistence type="predicted"/>
<accession>Q81NK4</accession>
<accession>E9R6C7</accession>
<gene>
    <name evidence="1" type="ordered locus">GBAA_3188</name>
</gene>
<name>A0A0F7RA24_BACAN</name>
<accession>A0A0F7RA24</accession>
<keyword evidence="2" id="KW-1185">Reference proteome</keyword>
<reference evidence="1 2" key="1">
    <citation type="journal article" date="2009" name="J. Bacteriol.">
        <title>The complete genome sequence of Bacillus anthracis Ames 'Ancestor'.</title>
        <authorList>
            <person name="Ravel J."/>
            <person name="Jiang L."/>
            <person name="Stanley S.T."/>
            <person name="Wilson M.R."/>
            <person name="Decker R.S."/>
            <person name="Read T.D."/>
            <person name="Worsham P."/>
            <person name="Keim P.S."/>
            <person name="Salzberg S.L."/>
            <person name="Fraser-Liggett C.M."/>
            <person name="Rasko D.A."/>
        </authorList>
    </citation>
    <scope>NUCLEOTIDE SEQUENCE [LARGE SCALE GENOMIC DNA]</scope>
    <source>
        <strain evidence="2">Ames ancestor</strain>
    </source>
</reference>
<evidence type="ECO:0000313" key="2">
    <source>
        <dbReference type="Proteomes" id="UP000000594"/>
    </source>
</evidence>
<dbReference type="KEGG" id="bar:GBAA_3188"/>